<reference evidence="2 3" key="1">
    <citation type="journal article" date="2019" name="Commun. Biol.">
        <title>The bagworm genome reveals a unique fibroin gene that provides high tensile strength.</title>
        <authorList>
            <person name="Kono N."/>
            <person name="Nakamura H."/>
            <person name="Ohtoshi R."/>
            <person name="Tomita M."/>
            <person name="Numata K."/>
            <person name="Arakawa K."/>
        </authorList>
    </citation>
    <scope>NUCLEOTIDE SEQUENCE [LARGE SCALE GENOMIC DNA]</scope>
</reference>
<evidence type="ECO:0000256" key="1">
    <source>
        <dbReference type="SAM" id="MobiDB-lite"/>
    </source>
</evidence>
<accession>A0A4C1XX53</accession>
<keyword evidence="3" id="KW-1185">Reference proteome</keyword>
<dbReference type="AlphaFoldDB" id="A0A4C1XX53"/>
<protein>
    <submittedName>
        <fullName evidence="2">Uncharacterized protein</fullName>
    </submittedName>
</protein>
<comment type="caution">
    <text evidence="2">The sequence shown here is derived from an EMBL/GenBank/DDBJ whole genome shotgun (WGS) entry which is preliminary data.</text>
</comment>
<dbReference type="Proteomes" id="UP000299102">
    <property type="component" value="Unassembled WGS sequence"/>
</dbReference>
<sequence length="184" mass="20478">MVKNKLLEIVDTTLFLDLTLDAKLCRNSHIKTFYAEANPGGIMGVMTPPESRLRLFVVTGSLRSPCSWAPKRPRPPPCARRAQLPCEQAPLHSKRIRDRKRIVTISSREKGEPGELSSRRRSPARRKHVKAPFRNTSADRGCARALGEYDVRARPPRRPASALPADLFARRSPLAVAATAFCDG</sequence>
<gene>
    <name evidence="2" type="ORF">EVAR_90533_1</name>
</gene>
<feature type="compositionally biased region" description="Basic residues" evidence="1">
    <location>
        <begin position="119"/>
        <end position="130"/>
    </location>
</feature>
<evidence type="ECO:0000313" key="3">
    <source>
        <dbReference type="Proteomes" id="UP000299102"/>
    </source>
</evidence>
<evidence type="ECO:0000313" key="2">
    <source>
        <dbReference type="EMBL" id="GBP67683.1"/>
    </source>
</evidence>
<proteinExistence type="predicted"/>
<organism evidence="2 3">
    <name type="scientific">Eumeta variegata</name>
    <name type="common">Bagworm moth</name>
    <name type="synonym">Eumeta japonica</name>
    <dbReference type="NCBI Taxonomy" id="151549"/>
    <lineage>
        <taxon>Eukaryota</taxon>
        <taxon>Metazoa</taxon>
        <taxon>Ecdysozoa</taxon>
        <taxon>Arthropoda</taxon>
        <taxon>Hexapoda</taxon>
        <taxon>Insecta</taxon>
        <taxon>Pterygota</taxon>
        <taxon>Neoptera</taxon>
        <taxon>Endopterygota</taxon>
        <taxon>Lepidoptera</taxon>
        <taxon>Glossata</taxon>
        <taxon>Ditrysia</taxon>
        <taxon>Tineoidea</taxon>
        <taxon>Psychidae</taxon>
        <taxon>Oiketicinae</taxon>
        <taxon>Eumeta</taxon>
    </lineage>
</organism>
<dbReference type="EMBL" id="BGZK01000988">
    <property type="protein sequence ID" value="GBP67683.1"/>
    <property type="molecule type" value="Genomic_DNA"/>
</dbReference>
<name>A0A4C1XX53_EUMVA</name>
<feature type="region of interest" description="Disordered" evidence="1">
    <location>
        <begin position="104"/>
        <end position="130"/>
    </location>
</feature>